<dbReference type="AlphaFoldDB" id="A0A1W6LEW6"/>
<dbReference type="GO" id="GO:0052621">
    <property type="term" value="F:diguanylate cyclase activity"/>
    <property type="evidence" value="ECO:0007669"/>
    <property type="project" value="UniProtKB-EC"/>
</dbReference>
<dbReference type="GO" id="GO:0005886">
    <property type="term" value="C:plasma membrane"/>
    <property type="evidence" value="ECO:0007669"/>
    <property type="project" value="TreeGrafter"/>
</dbReference>
<keyword evidence="4" id="KW-1185">Reference proteome</keyword>
<dbReference type="InterPro" id="IPR000160">
    <property type="entry name" value="GGDEF_dom"/>
</dbReference>
<dbReference type="EC" id="2.7.7.65" evidence="1"/>
<evidence type="ECO:0000313" key="3">
    <source>
        <dbReference type="EMBL" id="ARN22718.1"/>
    </source>
</evidence>
<dbReference type="Pfam" id="PF00990">
    <property type="entry name" value="GGDEF"/>
    <property type="match status" value="1"/>
</dbReference>
<protein>
    <recommendedName>
        <fullName evidence="1">diguanylate cyclase</fullName>
        <ecNumber evidence="1">2.7.7.65</ecNumber>
    </recommendedName>
</protein>
<dbReference type="RefSeq" id="WP_085753025.1">
    <property type="nucleotide sequence ID" value="NZ_BSPR01000018.1"/>
</dbReference>
<dbReference type="EMBL" id="CP015118">
    <property type="protein sequence ID" value="ARN22718.1"/>
    <property type="molecule type" value="Genomic_DNA"/>
</dbReference>
<dbReference type="STRING" id="946333.A4W93_23960"/>
<dbReference type="NCBIfam" id="TIGR00254">
    <property type="entry name" value="GGDEF"/>
    <property type="match status" value="1"/>
</dbReference>
<dbReference type="CDD" id="cd01949">
    <property type="entry name" value="GGDEF"/>
    <property type="match status" value="1"/>
</dbReference>
<dbReference type="PROSITE" id="PS50887">
    <property type="entry name" value="GGDEF"/>
    <property type="match status" value="1"/>
</dbReference>
<dbReference type="KEGG" id="rgu:A4W93_23960"/>
<dbReference type="SUPFAM" id="SSF55073">
    <property type="entry name" value="Nucleotide cyclase"/>
    <property type="match status" value="1"/>
</dbReference>
<name>A0A1W6LEW6_9BURK</name>
<comment type="catalytic activity">
    <reaction evidence="2">
        <text>2 GTP = 3',3'-c-di-GMP + 2 diphosphate</text>
        <dbReference type="Rhea" id="RHEA:24898"/>
        <dbReference type="ChEBI" id="CHEBI:33019"/>
        <dbReference type="ChEBI" id="CHEBI:37565"/>
        <dbReference type="ChEBI" id="CHEBI:58805"/>
        <dbReference type="EC" id="2.7.7.65"/>
    </reaction>
</comment>
<dbReference type="GO" id="GO:0043709">
    <property type="term" value="P:cell adhesion involved in single-species biofilm formation"/>
    <property type="evidence" value="ECO:0007669"/>
    <property type="project" value="TreeGrafter"/>
</dbReference>
<dbReference type="SMART" id="SM00267">
    <property type="entry name" value="GGDEF"/>
    <property type="match status" value="1"/>
</dbReference>
<reference evidence="3 4" key="1">
    <citation type="submission" date="2016-04" db="EMBL/GenBank/DDBJ databases">
        <title>Complete genome sequence of natural rubber-degrading, novel Gram-negative bacterium, Rhizobacter gummiphilus strain NS21.</title>
        <authorList>
            <person name="Tabata M."/>
            <person name="Kasai D."/>
            <person name="Fukuda M."/>
        </authorList>
    </citation>
    <scope>NUCLEOTIDE SEQUENCE [LARGE SCALE GENOMIC DNA]</scope>
    <source>
        <strain evidence="3 4">NS21</strain>
    </source>
</reference>
<organism evidence="3 4">
    <name type="scientific">Piscinibacter gummiphilus</name>
    <dbReference type="NCBI Taxonomy" id="946333"/>
    <lineage>
        <taxon>Bacteria</taxon>
        <taxon>Pseudomonadati</taxon>
        <taxon>Pseudomonadota</taxon>
        <taxon>Betaproteobacteria</taxon>
        <taxon>Burkholderiales</taxon>
        <taxon>Sphaerotilaceae</taxon>
        <taxon>Piscinibacter</taxon>
    </lineage>
</organism>
<gene>
    <name evidence="3" type="ORF">A4W93_23960</name>
</gene>
<proteinExistence type="predicted"/>
<dbReference type="InterPro" id="IPR050469">
    <property type="entry name" value="Diguanylate_Cyclase"/>
</dbReference>
<dbReference type="GO" id="GO:1902201">
    <property type="term" value="P:negative regulation of bacterial-type flagellum-dependent cell motility"/>
    <property type="evidence" value="ECO:0007669"/>
    <property type="project" value="TreeGrafter"/>
</dbReference>
<dbReference type="PANTHER" id="PTHR45138">
    <property type="entry name" value="REGULATORY COMPONENTS OF SENSORY TRANSDUCTION SYSTEM"/>
    <property type="match status" value="1"/>
</dbReference>
<dbReference type="InterPro" id="IPR029787">
    <property type="entry name" value="Nucleotide_cyclase"/>
</dbReference>
<evidence type="ECO:0000256" key="1">
    <source>
        <dbReference type="ARBA" id="ARBA00012528"/>
    </source>
</evidence>
<evidence type="ECO:0000313" key="4">
    <source>
        <dbReference type="Proteomes" id="UP000193427"/>
    </source>
</evidence>
<dbReference type="OrthoDB" id="9813903at2"/>
<evidence type="ECO:0000256" key="2">
    <source>
        <dbReference type="ARBA" id="ARBA00034247"/>
    </source>
</evidence>
<sequence>MSQLVDHLAEMTGFRDRDILDVTLVNALRDLLRPISVAIYRVVGERGQEHWITRARLGESDAVATADPVWADTESLPRLDLFPARVQAMAGETSVVTLPGSLSRSIFPVRTDREVVGVMEIESRTPLKDEDVRMVGSILRIYRNFQGLLDYSERDTLTGLLNRKTFDESFLKATNSPPMTEAMAVATSPDGRRHVASTHRYWLGVIDIDHFKSVNDNYGHLIGDEVLLLLSRLMRSSFRYHDRLYRFGGEEFVVLMRCATDDDARQALERMRANTKTYPFPQVGSITISIGFTEVKPGDTPSAAFERADKAVYFAKAHGRDQVQSHTDLVARGELEDGSKIGDVELF</sequence>
<dbReference type="PANTHER" id="PTHR45138:SF9">
    <property type="entry name" value="DIGUANYLATE CYCLASE DGCM-RELATED"/>
    <property type="match status" value="1"/>
</dbReference>
<dbReference type="Proteomes" id="UP000193427">
    <property type="component" value="Chromosome"/>
</dbReference>
<dbReference type="InterPro" id="IPR043128">
    <property type="entry name" value="Rev_trsase/Diguanyl_cyclase"/>
</dbReference>
<dbReference type="Gene3D" id="3.30.70.270">
    <property type="match status" value="1"/>
</dbReference>
<accession>A0A1W6LEW6</accession>